<dbReference type="Gene3D" id="3.90.76.10">
    <property type="entry name" value="Dipeptide-binding Protein, Domain 1"/>
    <property type="match status" value="1"/>
</dbReference>
<proteinExistence type="inferred from homology"/>
<keyword evidence="4" id="KW-0812">Transmembrane</keyword>
<dbReference type="Gene3D" id="3.10.105.10">
    <property type="entry name" value="Dipeptide-binding Protein, Domain 3"/>
    <property type="match status" value="1"/>
</dbReference>
<sequence length="609" mass="68605">MSRWINQLRAVWQRIFFWQKLSGPSAAMQPETHDDHALVLAVSGSAKTSLFKRLWFLPRVLPATEWRIFWIAGLIFIAGILVGTIDLARFKIVQVPAHGGVATEALVGSPKLINPLYASLNDVDRDIATLVYSSLFRLNDHLEPIPDLAESYQWSDDGKTLEVTLRRDVKFQDEIPLTADDVAFTYNAIQNPAYRSPLARVFRSVHVVLVDDKTIQFQLDEPNPTFLNDLTIGILPAHIWSNIPEASAQLADVNIRPIGSGPYKVVSFTRDSKGLVMNFRLEQFDQYYGLKPYIHEWRFRFYADRPSAEAAFKNGLVDALAFAPWAEAEQTKNDNSHPIRIELPQKTIAFFNTKDPLLKDIDVRKALTLAIDSSEIANVLGSEVRITDSPFPFDVATTGTPANLDESRKLLDSLGWKLNEPDGLRYAKATSTDENASGTVLSLMITVPNQPDLVKVAELLQRRWSLVGVKVDVHSDDAQPLLEDALSHRTYQVLIWNVLLSPEQDLNAFWNSSQTKNGGFNFSNIEDRDLDAALNKTTAATTTEMLAAARTELAQTITERYPALFLFEPSYSYLLSKRIQGASDLRIGTPSDRLWQAMSWYVNTHWAWK</sequence>
<keyword evidence="3" id="KW-0732">Signal</keyword>
<dbReference type="EMBL" id="PCSZ01000078">
    <property type="protein sequence ID" value="PIP60165.1"/>
    <property type="molecule type" value="Genomic_DNA"/>
</dbReference>
<dbReference type="GO" id="GO:0043190">
    <property type="term" value="C:ATP-binding cassette (ABC) transporter complex"/>
    <property type="evidence" value="ECO:0007669"/>
    <property type="project" value="InterPro"/>
</dbReference>
<dbReference type="GO" id="GO:0042597">
    <property type="term" value="C:periplasmic space"/>
    <property type="evidence" value="ECO:0007669"/>
    <property type="project" value="UniProtKB-ARBA"/>
</dbReference>
<evidence type="ECO:0000256" key="3">
    <source>
        <dbReference type="ARBA" id="ARBA00022729"/>
    </source>
</evidence>
<feature type="transmembrane region" description="Helical" evidence="4">
    <location>
        <begin position="68"/>
        <end position="88"/>
    </location>
</feature>
<dbReference type="SUPFAM" id="SSF53850">
    <property type="entry name" value="Periplasmic binding protein-like II"/>
    <property type="match status" value="1"/>
</dbReference>
<dbReference type="PIRSF" id="PIRSF002741">
    <property type="entry name" value="MppA"/>
    <property type="match status" value="1"/>
</dbReference>
<feature type="domain" description="Solute-binding protein family 5" evidence="5">
    <location>
        <begin position="143"/>
        <end position="518"/>
    </location>
</feature>
<evidence type="ECO:0000256" key="4">
    <source>
        <dbReference type="SAM" id="Phobius"/>
    </source>
</evidence>
<gene>
    <name evidence="6" type="ORF">COX00_04535</name>
</gene>
<dbReference type="InterPro" id="IPR030678">
    <property type="entry name" value="Peptide/Ni-bd"/>
</dbReference>
<dbReference type="PANTHER" id="PTHR30290">
    <property type="entry name" value="PERIPLASMIC BINDING COMPONENT OF ABC TRANSPORTER"/>
    <property type="match status" value="1"/>
</dbReference>
<dbReference type="Proteomes" id="UP000231581">
    <property type="component" value="Unassembled WGS sequence"/>
</dbReference>
<dbReference type="Pfam" id="PF00496">
    <property type="entry name" value="SBP_bac_5"/>
    <property type="match status" value="1"/>
</dbReference>
<protein>
    <recommendedName>
        <fullName evidence="5">Solute-binding protein family 5 domain-containing protein</fullName>
    </recommendedName>
</protein>
<dbReference type="InterPro" id="IPR000914">
    <property type="entry name" value="SBP_5_dom"/>
</dbReference>
<dbReference type="GO" id="GO:1904680">
    <property type="term" value="F:peptide transmembrane transporter activity"/>
    <property type="evidence" value="ECO:0007669"/>
    <property type="project" value="TreeGrafter"/>
</dbReference>
<dbReference type="GO" id="GO:0015833">
    <property type="term" value="P:peptide transport"/>
    <property type="evidence" value="ECO:0007669"/>
    <property type="project" value="TreeGrafter"/>
</dbReference>
<accession>A0A2H0BR64</accession>
<dbReference type="Gene3D" id="3.40.190.10">
    <property type="entry name" value="Periplasmic binding protein-like II"/>
    <property type="match status" value="1"/>
</dbReference>
<organism evidence="6 7">
    <name type="scientific">Candidatus Uhrbacteria bacterium CG22_combo_CG10-13_8_21_14_all_47_17</name>
    <dbReference type="NCBI Taxonomy" id="1975041"/>
    <lineage>
        <taxon>Bacteria</taxon>
        <taxon>Candidatus Uhriibacteriota</taxon>
    </lineage>
</organism>
<dbReference type="PROSITE" id="PS01040">
    <property type="entry name" value="SBP_BACTERIAL_5"/>
    <property type="match status" value="1"/>
</dbReference>
<evidence type="ECO:0000313" key="6">
    <source>
        <dbReference type="EMBL" id="PIP60165.1"/>
    </source>
</evidence>
<reference evidence="6 7" key="1">
    <citation type="submission" date="2017-09" db="EMBL/GenBank/DDBJ databases">
        <title>Depth-based differentiation of microbial function through sediment-hosted aquifers and enrichment of novel symbionts in the deep terrestrial subsurface.</title>
        <authorList>
            <person name="Probst A.J."/>
            <person name="Ladd B."/>
            <person name="Jarett J.K."/>
            <person name="Geller-Mcgrath D.E."/>
            <person name="Sieber C.M."/>
            <person name="Emerson J.B."/>
            <person name="Anantharaman K."/>
            <person name="Thomas B.C."/>
            <person name="Malmstrom R."/>
            <person name="Stieglmeier M."/>
            <person name="Klingl A."/>
            <person name="Woyke T."/>
            <person name="Ryan C.M."/>
            <person name="Banfield J.F."/>
        </authorList>
    </citation>
    <scope>NUCLEOTIDE SEQUENCE [LARGE SCALE GENOMIC DNA]</scope>
    <source>
        <strain evidence="6">CG22_combo_CG10-13_8_21_14_all_47_17</strain>
    </source>
</reference>
<dbReference type="AlphaFoldDB" id="A0A2H0BR64"/>
<evidence type="ECO:0000256" key="2">
    <source>
        <dbReference type="ARBA" id="ARBA00022448"/>
    </source>
</evidence>
<evidence type="ECO:0000256" key="1">
    <source>
        <dbReference type="ARBA" id="ARBA00005695"/>
    </source>
</evidence>
<name>A0A2H0BR64_9BACT</name>
<dbReference type="InterPro" id="IPR039424">
    <property type="entry name" value="SBP_5"/>
</dbReference>
<keyword evidence="4" id="KW-0472">Membrane</keyword>
<evidence type="ECO:0000313" key="7">
    <source>
        <dbReference type="Proteomes" id="UP000231581"/>
    </source>
</evidence>
<dbReference type="InterPro" id="IPR023765">
    <property type="entry name" value="SBP_5_CS"/>
</dbReference>
<dbReference type="PANTHER" id="PTHR30290:SF9">
    <property type="entry name" value="OLIGOPEPTIDE-BINDING PROTEIN APPA"/>
    <property type="match status" value="1"/>
</dbReference>
<comment type="caution">
    <text evidence="6">The sequence shown here is derived from an EMBL/GenBank/DDBJ whole genome shotgun (WGS) entry which is preliminary data.</text>
</comment>
<keyword evidence="4" id="KW-1133">Transmembrane helix</keyword>
<keyword evidence="2" id="KW-0813">Transport</keyword>
<evidence type="ECO:0000259" key="5">
    <source>
        <dbReference type="Pfam" id="PF00496"/>
    </source>
</evidence>
<comment type="similarity">
    <text evidence="1">Belongs to the bacterial solute-binding protein 5 family.</text>
</comment>